<dbReference type="Gene3D" id="2.40.170.20">
    <property type="entry name" value="TonB-dependent receptor, beta-barrel domain"/>
    <property type="match status" value="1"/>
</dbReference>
<keyword evidence="5" id="KW-0675">Receptor</keyword>
<evidence type="ECO:0000256" key="1">
    <source>
        <dbReference type="ARBA" id="ARBA00004442"/>
    </source>
</evidence>
<dbReference type="InterPro" id="IPR036942">
    <property type="entry name" value="Beta-barrel_TonB_sf"/>
</dbReference>
<keyword evidence="4" id="KW-0732">Signal</keyword>
<evidence type="ECO:0000313" key="6">
    <source>
        <dbReference type="Proteomes" id="UP000647133"/>
    </source>
</evidence>
<proteinExistence type="predicted"/>
<evidence type="ECO:0000256" key="4">
    <source>
        <dbReference type="SAM" id="SignalP"/>
    </source>
</evidence>
<comment type="subcellular location">
    <subcellularLocation>
        <location evidence="1">Cell outer membrane</location>
    </subcellularLocation>
</comment>
<name>A0ABR9AKP6_9BACT</name>
<dbReference type="Proteomes" id="UP000647133">
    <property type="component" value="Unassembled WGS sequence"/>
</dbReference>
<evidence type="ECO:0000313" key="5">
    <source>
        <dbReference type="EMBL" id="MBD8489368.1"/>
    </source>
</evidence>
<gene>
    <name evidence="5" type="ORF">IFO69_11490</name>
</gene>
<protein>
    <submittedName>
        <fullName evidence="5">TonB-dependent receptor</fullName>
    </submittedName>
</protein>
<feature type="signal peptide" evidence="4">
    <location>
        <begin position="1"/>
        <end position="21"/>
    </location>
</feature>
<keyword evidence="6" id="KW-1185">Reference proteome</keyword>
<evidence type="ECO:0000256" key="2">
    <source>
        <dbReference type="ARBA" id="ARBA00023136"/>
    </source>
</evidence>
<keyword evidence="2" id="KW-0472">Membrane</keyword>
<comment type="caution">
    <text evidence="5">The sequence shown here is derived from an EMBL/GenBank/DDBJ whole genome shotgun (WGS) entry which is preliminary data.</text>
</comment>
<dbReference type="RefSeq" id="WP_192010245.1">
    <property type="nucleotide sequence ID" value="NZ_JACYTQ010000003.1"/>
</dbReference>
<dbReference type="SUPFAM" id="SSF56935">
    <property type="entry name" value="Porins"/>
    <property type="match status" value="1"/>
</dbReference>
<keyword evidence="3" id="KW-0998">Cell outer membrane</keyword>
<accession>A0ABR9AKP6</accession>
<dbReference type="EMBL" id="JACYTQ010000003">
    <property type="protein sequence ID" value="MBD8489368.1"/>
    <property type="molecule type" value="Genomic_DNA"/>
</dbReference>
<organism evidence="5 6">
    <name type="scientific">Echinicola arenosa</name>
    <dbReference type="NCBI Taxonomy" id="2774144"/>
    <lineage>
        <taxon>Bacteria</taxon>
        <taxon>Pseudomonadati</taxon>
        <taxon>Bacteroidota</taxon>
        <taxon>Cytophagia</taxon>
        <taxon>Cytophagales</taxon>
        <taxon>Cyclobacteriaceae</taxon>
        <taxon>Echinicola</taxon>
    </lineage>
</organism>
<sequence>MNKILKIIYLSVLFPVALVNAQDQKGNERGEVTDAEFIIRKDRVLSLPKRPRNFERVPALPQPEGHSNFNYDVRDFFFDLAPTNSPLTPYQKKFLSNTDEAYHGLVRLGFGNYQSPLAELYLNNLESDYLNYGVYLKHQGFYEGPVDKENSAEDHTQIRLNANYFHEYFEVFGQLGYNRDRYHFYGYTPGLEVMADDIQQFFHTIYGQAGIRNIDKDEPFNYEVAIGARLFNDDYAAREHEINLSGKTSYYFNDETKAGVDVAAFLTSPSDATYADLNRNYVKFTPFVAYQNESFEVRAGANVILENDVYEGKDSDFHIFPTINASYNLQEEFAVYASYEGDVKRNTYYSFAMENPYLGPSDQLLNTIQKFRAEGGIKGSVSDAFTYKLGIAYGDYNNMHFFANGAQDSTRFQLMYNNGTVLNYTGTLGYSFGDFYHLTAEGNYYHYSLDDIDALMPGLDQTAVAWQRPNWEINVHNTFTPDEKWLIQAGLDMMGGIDVLNLQSDGNSFTTDTLNPIIDLNAKIDYKITDRFSVFAQGNNLLNQKNERFWNYQSRGIQGIGGLTFKF</sequence>
<reference evidence="5 6" key="1">
    <citation type="submission" date="2020-09" db="EMBL/GenBank/DDBJ databases">
        <title>Echinicola sp. CAU 1574 isolated from sand of Sido Beach.</title>
        <authorList>
            <person name="Kim W."/>
        </authorList>
    </citation>
    <scope>NUCLEOTIDE SEQUENCE [LARGE SCALE GENOMIC DNA]</scope>
    <source>
        <strain evidence="5 6">CAU 1574</strain>
    </source>
</reference>
<evidence type="ECO:0000256" key="3">
    <source>
        <dbReference type="ARBA" id="ARBA00023237"/>
    </source>
</evidence>
<feature type="chain" id="PRO_5045557040" evidence="4">
    <location>
        <begin position="22"/>
        <end position="567"/>
    </location>
</feature>